<dbReference type="Pfam" id="PF08327">
    <property type="entry name" value="AHSA1"/>
    <property type="match status" value="1"/>
</dbReference>
<evidence type="ECO:0000259" key="2">
    <source>
        <dbReference type="Pfam" id="PF08327"/>
    </source>
</evidence>
<keyword evidence="4" id="KW-1185">Reference proteome</keyword>
<dbReference type="InterPro" id="IPR013538">
    <property type="entry name" value="ASHA1/2-like_C"/>
</dbReference>
<evidence type="ECO:0000313" key="4">
    <source>
        <dbReference type="Proteomes" id="UP000549913"/>
    </source>
</evidence>
<dbReference type="Proteomes" id="UP000549913">
    <property type="component" value="Unassembled WGS sequence"/>
</dbReference>
<dbReference type="EMBL" id="JACCBM010000001">
    <property type="protein sequence ID" value="NYD71254.1"/>
    <property type="molecule type" value="Genomic_DNA"/>
</dbReference>
<feature type="domain" description="Activator of Hsp90 ATPase homologue 1/2-like C-terminal" evidence="2">
    <location>
        <begin position="30"/>
        <end position="139"/>
    </location>
</feature>
<reference evidence="3 4" key="1">
    <citation type="submission" date="2020-07" db="EMBL/GenBank/DDBJ databases">
        <title>Sequencing the genomes of 1000 actinobacteria strains.</title>
        <authorList>
            <person name="Klenk H.-P."/>
        </authorList>
    </citation>
    <scope>NUCLEOTIDE SEQUENCE [LARGE SCALE GENOMIC DNA]</scope>
    <source>
        <strain evidence="3 4">DSM 26474</strain>
    </source>
</reference>
<gene>
    <name evidence="3" type="ORF">BJ984_002412</name>
</gene>
<dbReference type="AlphaFoldDB" id="A0A852SRA5"/>
<comment type="caution">
    <text evidence="3">The sequence shown here is derived from an EMBL/GenBank/DDBJ whole genome shotgun (WGS) entry which is preliminary data.</text>
</comment>
<name>A0A852SRA5_9MICO</name>
<dbReference type="RefSeq" id="WP_179548249.1">
    <property type="nucleotide sequence ID" value="NZ_BSEW01000002.1"/>
</dbReference>
<comment type="similarity">
    <text evidence="1">Belongs to the AHA1 family.</text>
</comment>
<dbReference type="InterPro" id="IPR023393">
    <property type="entry name" value="START-like_dom_sf"/>
</dbReference>
<proteinExistence type="inferred from homology"/>
<evidence type="ECO:0000256" key="1">
    <source>
        <dbReference type="ARBA" id="ARBA00006817"/>
    </source>
</evidence>
<organism evidence="3 4">
    <name type="scientific">Herbiconiux flava</name>
    <dbReference type="NCBI Taxonomy" id="881268"/>
    <lineage>
        <taxon>Bacteria</taxon>
        <taxon>Bacillati</taxon>
        <taxon>Actinomycetota</taxon>
        <taxon>Actinomycetes</taxon>
        <taxon>Micrococcales</taxon>
        <taxon>Microbacteriaceae</taxon>
        <taxon>Herbiconiux</taxon>
    </lineage>
</organism>
<dbReference type="SUPFAM" id="SSF55961">
    <property type="entry name" value="Bet v1-like"/>
    <property type="match status" value="1"/>
</dbReference>
<sequence>MSTARTPTGRREPRGGADALVLERAFPDAAETVWAAITEPARLERWIGTWSGDPATGTVDFAMTAEGDDVAAEPVEVSVCETPSRLAVSLGEGWRLELTLAAAAPGTVLTFAHLVDDPDAMADVGPGWEYYLDRLTVALAGGEVADIRFADYHPAQCDYYRELFAS</sequence>
<dbReference type="Gene3D" id="3.30.530.20">
    <property type="match status" value="1"/>
</dbReference>
<protein>
    <submittedName>
        <fullName evidence="3">Uncharacterized protein YndB with AHSA1/START domain</fullName>
    </submittedName>
</protein>
<accession>A0A852SRA5</accession>
<evidence type="ECO:0000313" key="3">
    <source>
        <dbReference type="EMBL" id="NYD71254.1"/>
    </source>
</evidence>